<evidence type="ECO:0008006" key="6">
    <source>
        <dbReference type="Google" id="ProtNLM"/>
    </source>
</evidence>
<feature type="signal peptide" evidence="3">
    <location>
        <begin position="1"/>
        <end position="25"/>
    </location>
</feature>
<keyword evidence="2" id="KW-0472">Membrane</keyword>
<feature type="chain" id="PRO_5027039566" description="LPXTG cell wall anchor domain-containing protein" evidence="3">
    <location>
        <begin position="26"/>
        <end position="532"/>
    </location>
</feature>
<evidence type="ECO:0000256" key="3">
    <source>
        <dbReference type="SAM" id="SignalP"/>
    </source>
</evidence>
<dbReference type="Proteomes" id="UP000471152">
    <property type="component" value="Unassembled WGS sequence"/>
</dbReference>
<reference evidence="4 5" key="1">
    <citation type="submission" date="2020-02" db="EMBL/GenBank/DDBJ databases">
        <title>The WGS of Modestobacter muralis DSM 100205.</title>
        <authorList>
            <person name="Jiang Z."/>
        </authorList>
    </citation>
    <scope>NUCLEOTIDE SEQUENCE [LARGE SCALE GENOMIC DNA]</scope>
    <source>
        <strain evidence="4 5">DSM 100205</strain>
    </source>
</reference>
<feature type="compositionally biased region" description="Acidic residues" evidence="1">
    <location>
        <begin position="317"/>
        <end position="331"/>
    </location>
</feature>
<name>A0A6P0H7D8_9ACTN</name>
<feature type="transmembrane region" description="Helical" evidence="2">
    <location>
        <begin position="500"/>
        <end position="520"/>
    </location>
</feature>
<evidence type="ECO:0000313" key="4">
    <source>
        <dbReference type="EMBL" id="NEN51099.1"/>
    </source>
</evidence>
<dbReference type="AlphaFoldDB" id="A0A6P0H7D8"/>
<dbReference type="EMBL" id="JAAGWB010000018">
    <property type="protein sequence ID" value="NEN51099.1"/>
    <property type="molecule type" value="Genomic_DNA"/>
</dbReference>
<sequence>MLPRAVVGSLATLLALALGVSPAGAAAGLTIPLSPPHVKLYLTPLENAAEPTDDDGSYLAPVEVEWGGGVDLRLPAGVDASAATYLLQTGAETDAAPTRSLSSAVPGAGHLDVTGPVDGLVRISLPTDSASGPLGLLTVAGLTGTAPGVEVGEDVEYLLEFTGTGTAVVPLAPVLTASAGLPCTYLWLSAEPEPDADAAPDAAAEEDCPPYAVTAGTTIGLTLPADSLLRTVGLDALTDTTATFIRTDTDEDGWWAGYDAGYTDGYDAGLLAGPEATHVPARGPSFDAAQAAADTDYAPGYEEGHADGWYGATAPEPEVDPDADPEPDPDGELSPWRYYVGALTGDFDVPTSPLAEPAPAEAMARVAAARAMDVAQAAAADDAAAPPAPDLSEDVDEEVAVGGGFSADDTLPVTVTADGVEVTVPAGSPSGDHALLLTVGSDAGSAWYSVFVPLDVTAAPGAVAPVVALPGQPAVAPARNPGLASNTGWTEPAVTGSSTALVVLGGSAVLAAGLGAAVVLRPRRRPVAAPQD</sequence>
<keyword evidence="2" id="KW-0812">Transmembrane</keyword>
<gene>
    <name evidence="4" type="ORF">G3R41_09130</name>
</gene>
<keyword evidence="3" id="KW-0732">Signal</keyword>
<accession>A0A6P0H7D8</accession>
<evidence type="ECO:0000313" key="5">
    <source>
        <dbReference type="Proteomes" id="UP000471152"/>
    </source>
</evidence>
<organism evidence="4 5">
    <name type="scientific">Modestobacter muralis</name>
    <dbReference type="NCBI Taxonomy" id="1608614"/>
    <lineage>
        <taxon>Bacteria</taxon>
        <taxon>Bacillati</taxon>
        <taxon>Actinomycetota</taxon>
        <taxon>Actinomycetes</taxon>
        <taxon>Geodermatophilales</taxon>
        <taxon>Geodermatophilaceae</taxon>
        <taxon>Modestobacter</taxon>
    </lineage>
</organism>
<evidence type="ECO:0000256" key="1">
    <source>
        <dbReference type="SAM" id="MobiDB-lite"/>
    </source>
</evidence>
<evidence type="ECO:0000256" key="2">
    <source>
        <dbReference type="SAM" id="Phobius"/>
    </source>
</evidence>
<protein>
    <recommendedName>
        <fullName evidence="6">LPXTG cell wall anchor domain-containing protein</fullName>
    </recommendedName>
</protein>
<proteinExistence type="predicted"/>
<feature type="region of interest" description="Disordered" evidence="1">
    <location>
        <begin position="298"/>
        <end position="333"/>
    </location>
</feature>
<comment type="caution">
    <text evidence="4">The sequence shown here is derived from an EMBL/GenBank/DDBJ whole genome shotgun (WGS) entry which is preliminary data.</text>
</comment>
<keyword evidence="2" id="KW-1133">Transmembrane helix</keyword>